<feature type="region of interest" description="Disordered" evidence="1">
    <location>
        <begin position="21"/>
        <end position="40"/>
    </location>
</feature>
<name>A0A1M6VFI2_9BACT</name>
<dbReference type="Proteomes" id="UP000184275">
    <property type="component" value="Unassembled WGS sequence"/>
</dbReference>
<feature type="chain" id="PRO_5013133411" description="Lipoprotein" evidence="2">
    <location>
        <begin position="21"/>
        <end position="223"/>
    </location>
</feature>
<evidence type="ECO:0000256" key="1">
    <source>
        <dbReference type="SAM" id="MobiDB-lite"/>
    </source>
</evidence>
<feature type="signal peptide" evidence="2">
    <location>
        <begin position="1"/>
        <end position="20"/>
    </location>
</feature>
<dbReference type="EMBL" id="FRAW01000018">
    <property type="protein sequence ID" value="SHK80105.1"/>
    <property type="molecule type" value="Genomic_DNA"/>
</dbReference>
<proteinExistence type="predicted"/>
<dbReference type="AlphaFoldDB" id="A0A1M6VFI2"/>
<feature type="compositionally biased region" description="Low complexity" evidence="1">
    <location>
        <begin position="204"/>
        <end position="223"/>
    </location>
</feature>
<gene>
    <name evidence="3" type="ORF">SAMN05720469_11834</name>
</gene>
<protein>
    <recommendedName>
        <fullName evidence="5">Lipoprotein</fullName>
    </recommendedName>
</protein>
<dbReference type="RefSeq" id="WP_073304738.1">
    <property type="nucleotide sequence ID" value="NZ_FRAW01000018.1"/>
</dbReference>
<dbReference type="PROSITE" id="PS51257">
    <property type="entry name" value="PROKAR_LIPOPROTEIN"/>
    <property type="match status" value="1"/>
</dbReference>
<evidence type="ECO:0000313" key="3">
    <source>
        <dbReference type="EMBL" id="SHK80105.1"/>
    </source>
</evidence>
<reference evidence="4" key="1">
    <citation type="submission" date="2016-11" db="EMBL/GenBank/DDBJ databases">
        <authorList>
            <person name="Varghese N."/>
            <person name="Submissions S."/>
        </authorList>
    </citation>
    <scope>NUCLEOTIDE SEQUENCE [LARGE SCALE GENOMIC DNA]</scope>
    <source>
        <strain evidence="4">UWOS</strain>
    </source>
</reference>
<sequence>MNIFKLLAIFAMISITACTSETSPSGAEKPNENSSTELSSSSASYGIVPIDTTIRDYVDPIEGTIFSASKTSYNFSTERTILFDSTRIFVAAYFQDRAIQGSTDRAGGSATFTYRLLKSANSGKDFVGWLLSGGYWSNDCISDSAYFVSRCLTQNGELVDYNNGCSVNNLQLSCVYPYEAANDSAALKTLSQEFLKFAKESLSEAENSSPSYSKSSASTAPGQ</sequence>
<evidence type="ECO:0000313" key="4">
    <source>
        <dbReference type="Proteomes" id="UP000184275"/>
    </source>
</evidence>
<evidence type="ECO:0000256" key="2">
    <source>
        <dbReference type="SAM" id="SignalP"/>
    </source>
</evidence>
<accession>A0A1M6VFI2</accession>
<feature type="region of interest" description="Disordered" evidence="1">
    <location>
        <begin position="203"/>
        <end position="223"/>
    </location>
</feature>
<keyword evidence="4" id="KW-1185">Reference proteome</keyword>
<evidence type="ECO:0008006" key="5">
    <source>
        <dbReference type="Google" id="ProtNLM"/>
    </source>
</evidence>
<keyword evidence="2" id="KW-0732">Signal</keyword>
<organism evidence="3 4">
    <name type="scientific">Fibrobacter intestinalis</name>
    <dbReference type="NCBI Taxonomy" id="28122"/>
    <lineage>
        <taxon>Bacteria</taxon>
        <taxon>Pseudomonadati</taxon>
        <taxon>Fibrobacterota</taxon>
        <taxon>Fibrobacteria</taxon>
        <taxon>Fibrobacterales</taxon>
        <taxon>Fibrobacteraceae</taxon>
        <taxon>Fibrobacter</taxon>
    </lineage>
</organism>